<dbReference type="GO" id="GO:0045944">
    <property type="term" value="P:positive regulation of transcription by RNA polymerase II"/>
    <property type="evidence" value="ECO:0007669"/>
    <property type="project" value="TreeGrafter"/>
</dbReference>
<dbReference type="InterPro" id="IPR003069">
    <property type="entry name" value="Ecdystd_rcpt"/>
</dbReference>
<evidence type="ECO:0000256" key="12">
    <source>
        <dbReference type="ARBA" id="ARBA00030794"/>
    </source>
</evidence>
<dbReference type="FunFam" id="3.30.50.10:FF:000031">
    <property type="entry name" value="Ecdysone receptor A1"/>
    <property type="match status" value="1"/>
</dbReference>
<protein>
    <recommendedName>
        <fullName evidence="2">Ecdysone receptor</fullName>
    </recommendedName>
    <alternativeName>
        <fullName evidence="11">20-hydroxy-ecdysone receptor</fullName>
    </alternativeName>
    <alternativeName>
        <fullName evidence="12">EcRH</fullName>
    </alternativeName>
    <alternativeName>
        <fullName evidence="13">Ecdysteroid receptor</fullName>
    </alternativeName>
    <alternativeName>
        <fullName evidence="14">Nuclear receptor subfamily 1 group H member 1</fullName>
    </alternativeName>
</protein>
<dbReference type="PRINTS" id="PR01283">
    <property type="entry name" value="ECDYSTEROIDR"/>
</dbReference>
<comment type="similarity">
    <text evidence="15">Belongs to the nuclear hormone receptor family.</text>
</comment>
<comment type="caution">
    <text evidence="17">The sequence shown here is derived from an EMBL/GenBank/DDBJ whole genome shotgun (WGS) entry which is preliminary data.</text>
</comment>
<dbReference type="PROSITE" id="PS51030">
    <property type="entry name" value="NUCLEAR_REC_DBD_2"/>
    <property type="match status" value="1"/>
</dbReference>
<proteinExistence type="inferred from homology"/>
<dbReference type="InterPro" id="IPR013088">
    <property type="entry name" value="Znf_NHR/GATA"/>
</dbReference>
<comment type="subcellular location">
    <subcellularLocation>
        <location evidence="1 15">Nucleus</location>
    </subcellularLocation>
</comment>
<dbReference type="PANTHER" id="PTHR24082">
    <property type="entry name" value="NUCLEAR HORMONE RECEPTOR"/>
    <property type="match status" value="1"/>
</dbReference>
<dbReference type="SMART" id="SM00430">
    <property type="entry name" value="HOLI"/>
    <property type="match status" value="1"/>
</dbReference>
<keyword evidence="18" id="KW-1185">Reference proteome</keyword>
<evidence type="ECO:0000256" key="10">
    <source>
        <dbReference type="ARBA" id="ARBA00023242"/>
    </source>
</evidence>
<keyword evidence="7 15" id="KW-0238">DNA-binding</keyword>
<evidence type="ECO:0000256" key="1">
    <source>
        <dbReference type="ARBA" id="ARBA00004123"/>
    </source>
</evidence>
<dbReference type="GO" id="GO:0090575">
    <property type="term" value="C:RNA polymerase II transcription regulator complex"/>
    <property type="evidence" value="ECO:0007669"/>
    <property type="project" value="TreeGrafter"/>
</dbReference>
<dbReference type="InterPro" id="IPR001628">
    <property type="entry name" value="Znf_hrmn_rcpt"/>
</dbReference>
<organism evidence="17 18">
    <name type="scientific">Owenia fusiformis</name>
    <name type="common">Polychaete worm</name>
    <dbReference type="NCBI Taxonomy" id="6347"/>
    <lineage>
        <taxon>Eukaryota</taxon>
        <taxon>Metazoa</taxon>
        <taxon>Spiralia</taxon>
        <taxon>Lophotrochozoa</taxon>
        <taxon>Annelida</taxon>
        <taxon>Polychaeta</taxon>
        <taxon>Sedentaria</taxon>
        <taxon>Canalipalpata</taxon>
        <taxon>Sabellida</taxon>
        <taxon>Oweniida</taxon>
        <taxon>Oweniidae</taxon>
        <taxon>Owenia</taxon>
    </lineage>
</organism>
<dbReference type="PRINTS" id="PR00047">
    <property type="entry name" value="STROIDFINGER"/>
</dbReference>
<evidence type="ECO:0000256" key="16">
    <source>
        <dbReference type="SAM" id="MobiDB-lite"/>
    </source>
</evidence>
<dbReference type="PROSITE" id="PS00031">
    <property type="entry name" value="NUCLEAR_REC_DBD_1"/>
    <property type="match status" value="1"/>
</dbReference>
<dbReference type="InterPro" id="IPR050234">
    <property type="entry name" value="Nuclear_hormone_rcpt_NR1"/>
</dbReference>
<dbReference type="SMART" id="SM00399">
    <property type="entry name" value="ZnF_C4"/>
    <property type="match status" value="1"/>
</dbReference>
<gene>
    <name evidence="17" type="ORF">OFUS_LOCUS14432</name>
</gene>
<feature type="region of interest" description="Disordered" evidence="16">
    <location>
        <begin position="174"/>
        <end position="208"/>
    </location>
</feature>
<evidence type="ECO:0000313" key="17">
    <source>
        <dbReference type="EMBL" id="CAH1788993.1"/>
    </source>
</evidence>
<evidence type="ECO:0000256" key="4">
    <source>
        <dbReference type="ARBA" id="ARBA00022771"/>
    </source>
</evidence>
<dbReference type="SUPFAM" id="SSF48508">
    <property type="entry name" value="Nuclear receptor ligand-binding domain"/>
    <property type="match status" value="1"/>
</dbReference>
<feature type="compositionally biased region" description="Polar residues" evidence="16">
    <location>
        <begin position="184"/>
        <end position="206"/>
    </location>
</feature>
<dbReference type="PROSITE" id="PS51843">
    <property type="entry name" value="NR_LBD"/>
    <property type="match status" value="1"/>
</dbReference>
<dbReference type="OrthoDB" id="5837785at2759"/>
<feature type="compositionally biased region" description="Low complexity" evidence="16">
    <location>
        <begin position="23"/>
        <end position="38"/>
    </location>
</feature>
<dbReference type="InterPro" id="IPR001723">
    <property type="entry name" value="Nuclear_hrmn_rcpt"/>
</dbReference>
<evidence type="ECO:0000256" key="9">
    <source>
        <dbReference type="ARBA" id="ARBA00023170"/>
    </source>
</evidence>
<keyword evidence="8 15" id="KW-0804">Transcription</keyword>
<dbReference type="GO" id="GO:0000122">
    <property type="term" value="P:negative regulation of transcription by RNA polymerase II"/>
    <property type="evidence" value="ECO:0007669"/>
    <property type="project" value="TreeGrafter"/>
</dbReference>
<dbReference type="PANTHER" id="PTHR24082:SF507">
    <property type="entry name" value="BILE ACID RECEPTOR-RELATED"/>
    <property type="match status" value="1"/>
</dbReference>
<evidence type="ECO:0000256" key="13">
    <source>
        <dbReference type="ARBA" id="ARBA00033003"/>
    </source>
</evidence>
<keyword evidence="9 15" id="KW-0675">Receptor</keyword>
<dbReference type="GO" id="GO:0000978">
    <property type="term" value="F:RNA polymerase II cis-regulatory region sequence-specific DNA binding"/>
    <property type="evidence" value="ECO:0007669"/>
    <property type="project" value="TreeGrafter"/>
</dbReference>
<name>A0A8J1UF10_OWEFU</name>
<reference evidence="17" key="1">
    <citation type="submission" date="2022-03" db="EMBL/GenBank/DDBJ databases">
        <authorList>
            <person name="Martin C."/>
        </authorList>
    </citation>
    <scope>NUCLEOTIDE SEQUENCE</scope>
</reference>
<feature type="region of interest" description="Disordered" evidence="16">
    <location>
        <begin position="474"/>
        <end position="493"/>
    </location>
</feature>
<evidence type="ECO:0000256" key="11">
    <source>
        <dbReference type="ARBA" id="ARBA00029963"/>
    </source>
</evidence>
<keyword evidence="6 15" id="KW-0805">Transcription regulation</keyword>
<dbReference type="GO" id="GO:0030154">
    <property type="term" value="P:cell differentiation"/>
    <property type="evidence" value="ECO:0007669"/>
    <property type="project" value="TreeGrafter"/>
</dbReference>
<keyword evidence="3 15" id="KW-0479">Metal-binding</keyword>
<dbReference type="GO" id="GO:0035076">
    <property type="term" value="P:ecdysone receptor signaling pathway"/>
    <property type="evidence" value="ECO:0007669"/>
    <property type="project" value="InterPro"/>
</dbReference>
<evidence type="ECO:0000256" key="7">
    <source>
        <dbReference type="ARBA" id="ARBA00023125"/>
    </source>
</evidence>
<evidence type="ECO:0000313" key="18">
    <source>
        <dbReference type="Proteomes" id="UP000749559"/>
    </source>
</evidence>
<dbReference type="Pfam" id="PF00105">
    <property type="entry name" value="zf-C4"/>
    <property type="match status" value="1"/>
</dbReference>
<dbReference type="GO" id="GO:0008270">
    <property type="term" value="F:zinc ion binding"/>
    <property type="evidence" value="ECO:0007669"/>
    <property type="project" value="UniProtKB-KW"/>
</dbReference>
<evidence type="ECO:0000256" key="5">
    <source>
        <dbReference type="ARBA" id="ARBA00022833"/>
    </source>
</evidence>
<dbReference type="Proteomes" id="UP000749559">
    <property type="component" value="Unassembled WGS sequence"/>
</dbReference>
<sequence>MMIFHSNKMSHHRYSPDHMTPRHSMSPPSSLSPSHHMMTQLPHGMTTMHQVKQEVMDYSLPGAACSMSAMSNIKKKGKGSGVAGKSIEEELCLICGDRASGYHYNALSCEGCKGFFRRSITRNATYNCKFGGNCEMDMWMRRRCQACRLRRCREVGMKEECLLSEEQCKARDARRKSKMAIDKPQNSPDSILSPSVSAANSPQSFTKPLDALNDEQKELIERIVYLQDYYELPSDEDIRRIQEASEQRRTEDNNLTEAVYSEMAEMTILTTQLIVEFAKRIPGFTTLAKEDQIILLKGSASEVMVLRTGRRYDLETDTVVFANGSPMTRNALRYAGLSNHVDSMYDFCRRMAMMKIDNAEYALLMGISIFSERHGLKNKKAVEDVQEVYLRTLERYSKVKHKDIKQIYAKLIMKLTDLRALSVEHSEVLLALKVSRGSFPPLLNEYFDVDEVARQQEESQAEAEAAAFDVHSPISNISSPCPSNSSVSTPSSL</sequence>
<dbReference type="InterPro" id="IPR000536">
    <property type="entry name" value="Nucl_hrmn_rcpt_lig-bd"/>
</dbReference>
<dbReference type="AlphaFoldDB" id="A0A8J1UF10"/>
<evidence type="ECO:0000256" key="8">
    <source>
        <dbReference type="ARBA" id="ARBA00023163"/>
    </source>
</evidence>
<dbReference type="PRINTS" id="PR00398">
    <property type="entry name" value="STRDHORMONER"/>
</dbReference>
<dbReference type="GO" id="GO:0035100">
    <property type="term" value="F:ecdysone binding"/>
    <property type="evidence" value="ECO:0007669"/>
    <property type="project" value="InterPro"/>
</dbReference>
<dbReference type="InterPro" id="IPR035500">
    <property type="entry name" value="NHR-like_dom_sf"/>
</dbReference>
<dbReference type="Gene3D" id="3.30.50.10">
    <property type="entry name" value="Erythroid Transcription Factor GATA-1, subunit A"/>
    <property type="match status" value="1"/>
</dbReference>
<keyword evidence="5 15" id="KW-0862">Zinc</keyword>
<accession>A0A8J1UF10</accession>
<dbReference type="GO" id="GO:0004879">
    <property type="term" value="F:nuclear receptor activity"/>
    <property type="evidence" value="ECO:0007669"/>
    <property type="project" value="InterPro"/>
</dbReference>
<dbReference type="FunFam" id="1.10.565.10:FF:000030">
    <property type="entry name" value="Ecdysone receptor (Isoform A)"/>
    <property type="match status" value="1"/>
</dbReference>
<dbReference type="Pfam" id="PF00104">
    <property type="entry name" value="Hormone_recep"/>
    <property type="match status" value="1"/>
</dbReference>
<evidence type="ECO:0000256" key="15">
    <source>
        <dbReference type="RuleBase" id="RU004334"/>
    </source>
</evidence>
<keyword evidence="10 15" id="KW-0539">Nucleus</keyword>
<evidence type="ECO:0000256" key="14">
    <source>
        <dbReference type="ARBA" id="ARBA00033286"/>
    </source>
</evidence>
<evidence type="ECO:0000256" key="2">
    <source>
        <dbReference type="ARBA" id="ARBA00022052"/>
    </source>
</evidence>
<keyword evidence="4 15" id="KW-0863">Zinc-finger</keyword>
<evidence type="ECO:0000256" key="3">
    <source>
        <dbReference type="ARBA" id="ARBA00022723"/>
    </source>
</evidence>
<feature type="region of interest" description="Disordered" evidence="16">
    <location>
        <begin position="1"/>
        <end position="38"/>
    </location>
</feature>
<dbReference type="Gene3D" id="1.10.565.10">
    <property type="entry name" value="Retinoid X Receptor"/>
    <property type="match status" value="1"/>
</dbReference>
<dbReference type="EMBL" id="CAIIXF020000007">
    <property type="protein sequence ID" value="CAH1788993.1"/>
    <property type="molecule type" value="Genomic_DNA"/>
</dbReference>
<evidence type="ECO:0000256" key="6">
    <source>
        <dbReference type="ARBA" id="ARBA00023015"/>
    </source>
</evidence>
<dbReference type="SUPFAM" id="SSF57716">
    <property type="entry name" value="Glucocorticoid receptor-like (DNA-binding domain)"/>
    <property type="match status" value="1"/>
</dbReference>